<dbReference type="SUPFAM" id="SSF53756">
    <property type="entry name" value="UDP-Glycosyltransferase/glycogen phosphorylase"/>
    <property type="match status" value="1"/>
</dbReference>
<dbReference type="EMBL" id="JBHRZH010000001">
    <property type="protein sequence ID" value="MFC3759570.1"/>
    <property type="molecule type" value="Genomic_DNA"/>
</dbReference>
<dbReference type="Gene3D" id="3.90.550.10">
    <property type="entry name" value="Spore Coat Polysaccharide Biosynthesis Protein SpsA, Chain A"/>
    <property type="match status" value="1"/>
</dbReference>
<keyword evidence="2" id="KW-1185">Reference proteome</keyword>
<proteinExistence type="predicted"/>
<evidence type="ECO:0000313" key="1">
    <source>
        <dbReference type="EMBL" id="MFC3759570.1"/>
    </source>
</evidence>
<evidence type="ECO:0008006" key="3">
    <source>
        <dbReference type="Google" id="ProtNLM"/>
    </source>
</evidence>
<organism evidence="1 2">
    <name type="scientific">Tenggerimyces flavus</name>
    <dbReference type="NCBI Taxonomy" id="1708749"/>
    <lineage>
        <taxon>Bacteria</taxon>
        <taxon>Bacillati</taxon>
        <taxon>Actinomycetota</taxon>
        <taxon>Actinomycetes</taxon>
        <taxon>Propionibacteriales</taxon>
        <taxon>Nocardioidaceae</taxon>
        <taxon>Tenggerimyces</taxon>
    </lineage>
</organism>
<reference evidence="2" key="1">
    <citation type="journal article" date="2019" name="Int. J. Syst. Evol. Microbiol.">
        <title>The Global Catalogue of Microorganisms (GCM) 10K type strain sequencing project: providing services to taxonomists for standard genome sequencing and annotation.</title>
        <authorList>
            <consortium name="The Broad Institute Genomics Platform"/>
            <consortium name="The Broad Institute Genome Sequencing Center for Infectious Disease"/>
            <person name="Wu L."/>
            <person name="Ma J."/>
        </authorList>
    </citation>
    <scope>NUCLEOTIDE SEQUENCE [LARGE SCALE GENOMIC DNA]</scope>
    <source>
        <strain evidence="2">CGMCC 4.7241</strain>
    </source>
</reference>
<dbReference type="Gene3D" id="3.40.50.2000">
    <property type="entry name" value="Glycogen Phosphorylase B"/>
    <property type="match status" value="2"/>
</dbReference>
<dbReference type="CDD" id="cd00761">
    <property type="entry name" value="Glyco_tranf_GTA_type"/>
    <property type="match status" value="1"/>
</dbReference>
<comment type="caution">
    <text evidence="1">The sequence shown here is derived from an EMBL/GenBank/DDBJ whole genome shotgun (WGS) entry which is preliminary data.</text>
</comment>
<dbReference type="Proteomes" id="UP001595699">
    <property type="component" value="Unassembled WGS sequence"/>
</dbReference>
<accession>A0ABV7Y7D6</accession>
<protein>
    <recommendedName>
        <fullName evidence="3">Glycosyltransferase</fullName>
    </recommendedName>
</protein>
<sequence>MATEQSPERARPWQRHAADVPVDEGIVGRWIHDLEDAQTEAAQAQDPARQEDGVSVVVTFELGDDVAPCLRSIAAQTIDHDRFEVVAVVPHGTDLAPFDTFEAERRDVRLRLIELPATGRFAPRDVGTAAARRTYTAFLAAADYLSSSYLETMLDRTTTREIVAAHLVDAATDAPVEHPLTYVAGKLVPTTFAKQVSTSDEIVFLLTLLARYRLDVARTDQQATYFRAPRVTLRQGRTQDFDLNVAAPMHTIGKLSELEGTCPRESLELLRDHIRLVAAPINAYLKEKPEDHDRVLDLIESYDLAEFPYDVVNRGLARSLAISYCFVPYNDTSAIVMAKRVRARRDLVDVVFNTMDQTREIDPSMRRISSPFVEDEIPIATPTRWSSWPRIDEFRLEGMRRIEALEAQKGPYAKLYSRVMWPASQFLAASYKLHNPSVTWVAEFSDPVSRDVTGAERGTPIEDGPFLDAVHDELKKRGLPVLDSDNLMAWCEYLAYTLADRIVFTNENQLEYMLSYCPVPELVPLVRAKTVVSPHPSLPPRFYSMSEQTYPLDPSAAHLAYFGNFYATRGLGDLLNALAGLDEPTKSRLHLHVFTGNADDLRTHVKSLGIEDNVHINPYVRFLAFLNLTTKFDCLIVNDALTADSHAKNPYLPSKWSDYKGSGRPVWGLIEDGSPLSKQPLTYSSPVGDLQAAQEILRKLAQSKMS</sequence>
<dbReference type="RefSeq" id="WP_205122052.1">
    <property type="nucleotide sequence ID" value="NZ_JAFBCM010000001.1"/>
</dbReference>
<evidence type="ECO:0000313" key="2">
    <source>
        <dbReference type="Proteomes" id="UP001595699"/>
    </source>
</evidence>
<name>A0ABV7Y7D6_9ACTN</name>
<gene>
    <name evidence="1" type="ORF">ACFOUW_01850</name>
</gene>
<dbReference type="SUPFAM" id="SSF53448">
    <property type="entry name" value="Nucleotide-diphospho-sugar transferases"/>
    <property type="match status" value="1"/>
</dbReference>
<dbReference type="InterPro" id="IPR029044">
    <property type="entry name" value="Nucleotide-diphossugar_trans"/>
</dbReference>